<dbReference type="Proteomes" id="UP000504827">
    <property type="component" value="Segment"/>
</dbReference>
<dbReference type="EMBL" id="AP013542">
    <property type="protein sequence ID" value="BAQ94165.1"/>
    <property type="molecule type" value="Genomic_DNA"/>
</dbReference>
<dbReference type="GeneID" id="55412481"/>
<organism evidence="2 3">
    <name type="scientific">uncultured phage_MedDCM-OCT-S35-C6</name>
    <dbReference type="NCBI Taxonomy" id="2741075"/>
    <lineage>
        <taxon>Viruses</taxon>
        <taxon>Duplodnaviria</taxon>
        <taxon>Heunggongvirae</taxon>
        <taxon>Uroviricota</taxon>
        <taxon>Caudoviricetes</taxon>
        <taxon>Autographivirales</taxon>
        <taxon>Pelagivirus</taxon>
        <taxon>Pelagivirus S35C6</taxon>
    </lineage>
</organism>
<name>A0A6S4P9P2_9CAUD</name>
<keyword evidence="3" id="KW-1185">Reference proteome</keyword>
<accession>A0A6S4P9P2</accession>
<protein>
    <recommendedName>
        <fullName evidence="1">DUF7483 domain-containing protein</fullName>
    </recommendedName>
</protein>
<reference evidence="2 3" key="1">
    <citation type="journal article" date="2013" name="PLoS Genet.">
        <title>Expanding the Marine Virosphere Using Metagenomics.</title>
        <authorList>
            <person name="Mizuno C.M."/>
            <person name="Rodriguez-Valera F."/>
            <person name="Kimes N.E."/>
            <person name="Ghai R."/>
        </authorList>
    </citation>
    <scope>NUCLEOTIDE SEQUENCE [LARGE SCALE GENOMIC DNA]</scope>
    <source>
        <strain evidence="2">UvMED-CGR-U-MedDCM-OCT-S35-C6</strain>
    </source>
</reference>
<dbReference type="InterPro" id="IPR055906">
    <property type="entry name" value="DUF7483"/>
</dbReference>
<proteinExistence type="predicted"/>
<evidence type="ECO:0000313" key="2">
    <source>
        <dbReference type="EMBL" id="BAQ94165.1"/>
    </source>
</evidence>
<feature type="domain" description="DUF7483" evidence="1">
    <location>
        <begin position="8"/>
        <end position="334"/>
    </location>
</feature>
<dbReference type="KEGG" id="vg:55412481"/>
<dbReference type="Pfam" id="PF24299">
    <property type="entry name" value="DUF7483"/>
    <property type="match status" value="1"/>
</dbReference>
<sequence>MAYSINAKDYFNTKLYTGNGSTNAQTGVGFTPSFTWIKNRGDTHAHVLVDAVRGVTKELRSSGTNAEITTSNSFTSFDSGGFTLGADSTDSYNKNSNNYVSWNWRGNGTGVSNTDGSITSTVSANTTSGFSIVKWTAGSGVSGIGHGLGVVPKLIICKDLSVSSAWTVGSDLLNDWGGYLGLQSSNGLNSETRMYKPSGYSSPTASLFYQDHSAFGSAGENMIAYCFAEKQGFSKFGTYTGRANADNAFAYTGFKPAWIMIKKVSGSGYDWMMFDTKRMSGSNPYNDYFKANETIAEVDNSFIDILSNGFKIRTTDGHLADAGEYLYIAFAEAPLVGNNNVPCTAR</sequence>
<evidence type="ECO:0000259" key="1">
    <source>
        <dbReference type="Pfam" id="PF24299"/>
    </source>
</evidence>
<dbReference type="RefSeq" id="YP_010761251.1">
    <property type="nucleotide sequence ID" value="NC_047702.1"/>
</dbReference>
<evidence type="ECO:0000313" key="3">
    <source>
        <dbReference type="Proteomes" id="UP000504827"/>
    </source>
</evidence>